<evidence type="ECO:0000313" key="7">
    <source>
        <dbReference type="EMBL" id="HIU42959.1"/>
    </source>
</evidence>
<organism evidence="7 8">
    <name type="scientific">Candidatus Ventrousia excrementavium</name>
    <dbReference type="NCBI Taxonomy" id="2840961"/>
    <lineage>
        <taxon>Bacteria</taxon>
        <taxon>Bacillati</taxon>
        <taxon>Bacillota</taxon>
        <taxon>Clostridia</taxon>
        <taxon>Eubacteriales</taxon>
        <taxon>Clostridiaceae</taxon>
        <taxon>Clostridiaceae incertae sedis</taxon>
        <taxon>Candidatus Ventrousia</taxon>
    </lineage>
</organism>
<dbReference type="Pfam" id="PF02653">
    <property type="entry name" value="BPD_transp_2"/>
    <property type="match status" value="1"/>
</dbReference>
<keyword evidence="3 6" id="KW-0812">Transmembrane</keyword>
<keyword evidence="2" id="KW-1003">Cell membrane</keyword>
<accession>A0A9D1IVU5</accession>
<feature type="transmembrane region" description="Helical" evidence="6">
    <location>
        <begin position="158"/>
        <end position="178"/>
    </location>
</feature>
<feature type="transmembrane region" description="Helical" evidence="6">
    <location>
        <begin position="34"/>
        <end position="55"/>
    </location>
</feature>
<proteinExistence type="predicted"/>
<evidence type="ECO:0000256" key="4">
    <source>
        <dbReference type="ARBA" id="ARBA00022989"/>
    </source>
</evidence>
<dbReference type="Proteomes" id="UP000824073">
    <property type="component" value="Unassembled WGS sequence"/>
</dbReference>
<dbReference type="GO" id="GO:0005886">
    <property type="term" value="C:plasma membrane"/>
    <property type="evidence" value="ECO:0007669"/>
    <property type="project" value="UniProtKB-SubCell"/>
</dbReference>
<sequence length="325" mass="34347">MDSLINLLVAAVLAGTPLLFGTLGEILTEKSGNLNLGVEGIMFMGGVAGLAGAYYYERAVQSPSGVLALIIAVVCAFLCGAFGSLIYSLLTVTLRANQNVTGLALTIFGTGFANFFGEVMANRSESGYAAVGDTVKAAFAGIHIPGLSDIPVLGRLLFSYNILVYLGVAVALVLAWFLRHSRKGLSLRAVGESPQTADAAGINVTRYKYAATCIGGGICGIGGMYIVMVTCGGIWVHDCVGGKGWIAVALVIFAMWSPARALLGSLVFGALSIMRLYVPLGIPTQLYDTFPYVATVLVLIFVSLRRRRENQPPTSLGVPYFREDR</sequence>
<name>A0A9D1IVU5_9CLOT</name>
<comment type="caution">
    <text evidence="7">The sequence shown here is derived from an EMBL/GenBank/DDBJ whole genome shotgun (WGS) entry which is preliminary data.</text>
</comment>
<dbReference type="PANTHER" id="PTHR43370">
    <property type="entry name" value="SUGAR ABC TRANSPORTER INTEGRAL MEMBRANE PROTEIN-RELATED"/>
    <property type="match status" value="1"/>
</dbReference>
<dbReference type="InterPro" id="IPR001851">
    <property type="entry name" value="ABC_transp_permease"/>
</dbReference>
<evidence type="ECO:0000256" key="1">
    <source>
        <dbReference type="ARBA" id="ARBA00004651"/>
    </source>
</evidence>
<evidence type="ECO:0000256" key="3">
    <source>
        <dbReference type="ARBA" id="ARBA00022692"/>
    </source>
</evidence>
<keyword evidence="5 6" id="KW-0472">Membrane</keyword>
<dbReference type="EMBL" id="DVMR01000015">
    <property type="protein sequence ID" value="HIU42959.1"/>
    <property type="molecule type" value="Genomic_DNA"/>
</dbReference>
<feature type="transmembrane region" description="Helical" evidence="6">
    <location>
        <begin position="209"/>
        <end position="228"/>
    </location>
</feature>
<comment type="subcellular location">
    <subcellularLocation>
        <location evidence="1">Cell membrane</location>
        <topology evidence="1">Multi-pass membrane protein</topology>
    </subcellularLocation>
</comment>
<dbReference type="GO" id="GO:0022857">
    <property type="term" value="F:transmembrane transporter activity"/>
    <property type="evidence" value="ECO:0007669"/>
    <property type="project" value="InterPro"/>
</dbReference>
<dbReference type="AlphaFoldDB" id="A0A9D1IVU5"/>
<evidence type="ECO:0000256" key="2">
    <source>
        <dbReference type="ARBA" id="ARBA00022475"/>
    </source>
</evidence>
<feature type="transmembrane region" description="Helical" evidence="6">
    <location>
        <begin position="67"/>
        <end position="90"/>
    </location>
</feature>
<dbReference type="CDD" id="cd06580">
    <property type="entry name" value="TM_PBP1_transp_TpRbsC_like"/>
    <property type="match status" value="1"/>
</dbReference>
<dbReference type="PANTHER" id="PTHR43370:SF2">
    <property type="entry name" value="ABC TRANSPORTER PERMEASE PROTEIN"/>
    <property type="match status" value="1"/>
</dbReference>
<reference evidence="7" key="1">
    <citation type="submission" date="2020-10" db="EMBL/GenBank/DDBJ databases">
        <authorList>
            <person name="Gilroy R."/>
        </authorList>
    </citation>
    <scope>NUCLEOTIDE SEQUENCE</scope>
    <source>
        <strain evidence="7">CHK191-8634</strain>
    </source>
</reference>
<feature type="transmembrane region" description="Helical" evidence="6">
    <location>
        <begin position="96"/>
        <end position="116"/>
    </location>
</feature>
<evidence type="ECO:0000256" key="6">
    <source>
        <dbReference type="SAM" id="Phobius"/>
    </source>
</evidence>
<evidence type="ECO:0000256" key="5">
    <source>
        <dbReference type="ARBA" id="ARBA00023136"/>
    </source>
</evidence>
<reference evidence="7" key="2">
    <citation type="journal article" date="2021" name="PeerJ">
        <title>Extensive microbial diversity within the chicken gut microbiome revealed by metagenomics and culture.</title>
        <authorList>
            <person name="Gilroy R."/>
            <person name="Ravi A."/>
            <person name="Getino M."/>
            <person name="Pursley I."/>
            <person name="Horton D.L."/>
            <person name="Alikhan N.F."/>
            <person name="Baker D."/>
            <person name="Gharbi K."/>
            <person name="Hall N."/>
            <person name="Watson M."/>
            <person name="Adriaenssens E.M."/>
            <person name="Foster-Nyarko E."/>
            <person name="Jarju S."/>
            <person name="Secka A."/>
            <person name="Antonio M."/>
            <person name="Oren A."/>
            <person name="Chaudhuri R.R."/>
            <person name="La Ragione R."/>
            <person name="Hildebrand F."/>
            <person name="Pallen M.J."/>
        </authorList>
    </citation>
    <scope>NUCLEOTIDE SEQUENCE</scope>
    <source>
        <strain evidence="7">CHK191-8634</strain>
    </source>
</reference>
<protein>
    <submittedName>
        <fullName evidence="7">ABC transporter permease</fullName>
    </submittedName>
</protein>
<keyword evidence="4 6" id="KW-1133">Transmembrane helix</keyword>
<gene>
    <name evidence="7" type="ORF">IAB67_01525</name>
</gene>
<evidence type="ECO:0000313" key="8">
    <source>
        <dbReference type="Proteomes" id="UP000824073"/>
    </source>
</evidence>